<dbReference type="STRING" id="451379.A0A0N5B006"/>
<accession>A0A0N5B006</accession>
<dbReference type="AlphaFoldDB" id="A0A0N5B006"/>
<dbReference type="WBParaSite" id="SMUV_0001059101-mRNA-1">
    <property type="protein sequence ID" value="SMUV_0001059101-mRNA-1"/>
    <property type="gene ID" value="SMUV_0001059101"/>
</dbReference>
<sequence>MICAIIKISQVFTYSIFTVEVQSALPYQRPPHFASESIPLHSYHPSHFMKGTVIQLQSGQLKRVEDMNTDDFVRSAAMNTDLILCYSTVRDIKNAGKERQVSIEADIEHPYFVVDQGWASCNPEKTRNSYGLTCRQLQVISAVLTSSSATVAETGGDKVAAEKYDGQGKQQQDDDNKLWRSSIMQPPSSGNISQSSSDGISQVSVRERSEFSN</sequence>
<dbReference type="SUPFAM" id="SSF102031">
    <property type="entry name" value="AXH domain"/>
    <property type="match status" value="1"/>
</dbReference>
<dbReference type="PANTHER" id="PTHR13392">
    <property type="entry name" value="ATAXIN 1"/>
    <property type="match status" value="1"/>
</dbReference>
<evidence type="ECO:0000256" key="6">
    <source>
        <dbReference type="ARBA" id="ARBA00023242"/>
    </source>
</evidence>
<feature type="domain" description="AXH" evidence="8">
    <location>
        <begin position="36"/>
        <end position="154"/>
    </location>
</feature>
<evidence type="ECO:0000256" key="1">
    <source>
        <dbReference type="ARBA" id="ARBA00004123"/>
    </source>
</evidence>
<evidence type="ECO:0000256" key="3">
    <source>
        <dbReference type="ARBA" id="ARBA00023015"/>
    </source>
</evidence>
<dbReference type="Pfam" id="PF08517">
    <property type="entry name" value="AXH"/>
    <property type="match status" value="1"/>
</dbReference>
<dbReference type="Proteomes" id="UP000046393">
    <property type="component" value="Unplaced"/>
</dbReference>
<dbReference type="GO" id="GO:0005634">
    <property type="term" value="C:nucleus"/>
    <property type="evidence" value="ECO:0007669"/>
    <property type="project" value="UniProtKB-SubCell"/>
</dbReference>
<feature type="region of interest" description="Disordered" evidence="7">
    <location>
        <begin position="161"/>
        <end position="213"/>
    </location>
</feature>
<dbReference type="InterPro" id="IPR036096">
    <property type="entry name" value="Ataxin_AXH_dom_sf"/>
</dbReference>
<name>A0A0N5B006_9BILA</name>
<protein>
    <submittedName>
        <fullName evidence="10">AXH domain-containing protein</fullName>
    </submittedName>
</protein>
<dbReference type="SMART" id="SM00536">
    <property type="entry name" value="AXH"/>
    <property type="match status" value="1"/>
</dbReference>
<keyword evidence="5" id="KW-0804">Transcription</keyword>
<dbReference type="InterPro" id="IPR043404">
    <property type="entry name" value="ATAXIN1-like"/>
</dbReference>
<organism evidence="9 10">
    <name type="scientific">Syphacia muris</name>
    <dbReference type="NCBI Taxonomy" id="451379"/>
    <lineage>
        <taxon>Eukaryota</taxon>
        <taxon>Metazoa</taxon>
        <taxon>Ecdysozoa</taxon>
        <taxon>Nematoda</taxon>
        <taxon>Chromadorea</taxon>
        <taxon>Rhabditida</taxon>
        <taxon>Spirurina</taxon>
        <taxon>Oxyuridomorpha</taxon>
        <taxon>Oxyuroidea</taxon>
        <taxon>Oxyuridae</taxon>
        <taxon>Syphacia</taxon>
    </lineage>
</organism>
<dbReference type="GO" id="GO:0003723">
    <property type="term" value="F:RNA binding"/>
    <property type="evidence" value="ECO:0007669"/>
    <property type="project" value="InterPro"/>
</dbReference>
<dbReference type="PANTHER" id="PTHR13392:SF13">
    <property type="entry name" value="AXH DOMAIN-CONTAINING PROTEIN"/>
    <property type="match status" value="1"/>
</dbReference>
<dbReference type="InterPro" id="IPR003652">
    <property type="entry name" value="Ataxin_AXH_dom"/>
</dbReference>
<evidence type="ECO:0000256" key="4">
    <source>
        <dbReference type="ARBA" id="ARBA00023125"/>
    </source>
</evidence>
<evidence type="ECO:0000256" key="7">
    <source>
        <dbReference type="SAM" id="MobiDB-lite"/>
    </source>
</evidence>
<evidence type="ECO:0000259" key="8">
    <source>
        <dbReference type="PROSITE" id="PS51148"/>
    </source>
</evidence>
<evidence type="ECO:0000313" key="9">
    <source>
        <dbReference type="Proteomes" id="UP000046393"/>
    </source>
</evidence>
<keyword evidence="4" id="KW-0238">DNA-binding</keyword>
<feature type="compositionally biased region" description="Low complexity" evidence="7">
    <location>
        <begin position="188"/>
        <end position="204"/>
    </location>
</feature>
<keyword evidence="9" id="KW-1185">Reference proteome</keyword>
<proteinExistence type="predicted"/>
<comment type="subcellular location">
    <subcellularLocation>
        <location evidence="1">Nucleus</location>
    </subcellularLocation>
</comment>
<dbReference type="GO" id="GO:0003677">
    <property type="term" value="F:DNA binding"/>
    <property type="evidence" value="ECO:0007669"/>
    <property type="project" value="UniProtKB-KW"/>
</dbReference>
<evidence type="ECO:0000256" key="5">
    <source>
        <dbReference type="ARBA" id="ARBA00023163"/>
    </source>
</evidence>
<evidence type="ECO:0000313" key="10">
    <source>
        <dbReference type="WBParaSite" id="SMUV_0001059101-mRNA-1"/>
    </source>
</evidence>
<feature type="compositionally biased region" description="Basic and acidic residues" evidence="7">
    <location>
        <begin position="161"/>
        <end position="178"/>
    </location>
</feature>
<evidence type="ECO:0000256" key="2">
    <source>
        <dbReference type="ARBA" id="ARBA00022491"/>
    </source>
</evidence>
<dbReference type="PROSITE" id="PS51148">
    <property type="entry name" value="AXH"/>
    <property type="match status" value="1"/>
</dbReference>
<keyword evidence="6" id="KW-0539">Nucleus</keyword>
<keyword evidence="3" id="KW-0805">Transcription regulation</keyword>
<dbReference type="GO" id="GO:0006355">
    <property type="term" value="P:regulation of DNA-templated transcription"/>
    <property type="evidence" value="ECO:0007669"/>
    <property type="project" value="InterPro"/>
</dbReference>
<reference evidence="10" key="1">
    <citation type="submission" date="2017-02" db="UniProtKB">
        <authorList>
            <consortium name="WormBaseParasite"/>
        </authorList>
    </citation>
    <scope>IDENTIFICATION</scope>
</reference>
<keyword evidence="2" id="KW-0678">Repressor</keyword>